<gene>
    <name evidence="5" type="ORF">PAT3040_05585</name>
</gene>
<evidence type="ECO:0000313" key="5">
    <source>
        <dbReference type="EMBL" id="GBG10820.1"/>
    </source>
</evidence>
<accession>A0A2R5EVX9</accession>
<name>A0A2R5EVX9_9BACL</name>
<evidence type="ECO:0000256" key="3">
    <source>
        <dbReference type="ARBA" id="ARBA00022840"/>
    </source>
</evidence>
<dbReference type="CDD" id="cd03230">
    <property type="entry name" value="ABC_DR_subfamily_A"/>
    <property type="match status" value="1"/>
</dbReference>
<dbReference type="EMBL" id="BDQX01000356">
    <property type="protein sequence ID" value="GBG10820.1"/>
    <property type="molecule type" value="Genomic_DNA"/>
</dbReference>
<dbReference type="PROSITE" id="PS00211">
    <property type="entry name" value="ABC_TRANSPORTER_1"/>
    <property type="match status" value="1"/>
</dbReference>
<organism evidence="5 6">
    <name type="scientific">Paenibacillus agaridevorans</name>
    <dbReference type="NCBI Taxonomy" id="171404"/>
    <lineage>
        <taxon>Bacteria</taxon>
        <taxon>Bacillati</taxon>
        <taxon>Bacillota</taxon>
        <taxon>Bacilli</taxon>
        <taxon>Bacillales</taxon>
        <taxon>Paenibacillaceae</taxon>
        <taxon>Paenibacillus</taxon>
    </lineage>
</organism>
<evidence type="ECO:0000256" key="2">
    <source>
        <dbReference type="ARBA" id="ARBA00022741"/>
    </source>
</evidence>
<dbReference type="InterPro" id="IPR003439">
    <property type="entry name" value="ABC_transporter-like_ATP-bd"/>
</dbReference>
<dbReference type="PANTHER" id="PTHR42939:SF1">
    <property type="entry name" value="ABC TRANSPORTER ATP-BINDING PROTEIN ALBC-RELATED"/>
    <property type="match status" value="1"/>
</dbReference>
<dbReference type="InterPro" id="IPR051782">
    <property type="entry name" value="ABC_Transporter_VariousFunc"/>
</dbReference>
<dbReference type="PANTHER" id="PTHR42939">
    <property type="entry name" value="ABC TRANSPORTER ATP-BINDING PROTEIN ALBC-RELATED"/>
    <property type="match status" value="1"/>
</dbReference>
<dbReference type="AlphaFoldDB" id="A0A2R5EVX9"/>
<evidence type="ECO:0000259" key="4">
    <source>
        <dbReference type="PROSITE" id="PS50893"/>
    </source>
</evidence>
<dbReference type="Gene3D" id="3.40.50.300">
    <property type="entry name" value="P-loop containing nucleotide triphosphate hydrolases"/>
    <property type="match status" value="1"/>
</dbReference>
<dbReference type="GO" id="GO:0005524">
    <property type="term" value="F:ATP binding"/>
    <property type="evidence" value="ECO:0007669"/>
    <property type="project" value="UniProtKB-KW"/>
</dbReference>
<dbReference type="Proteomes" id="UP000245202">
    <property type="component" value="Unassembled WGS sequence"/>
</dbReference>
<keyword evidence="2" id="KW-0547">Nucleotide-binding</keyword>
<sequence>MRLIIENIDKQFGDKQVLRSASFSFDGGKIYGLLGRNGAGKTTLFDCLSGEKGMDGGQVLLEENGRTRKITEQDVGYVYSLPILPEFLTGYEFVKFFMDINKDKLQTELTIDGCFEMMSMTEEERHRLIKGYSHGMKNKLQMLLFLITKPPIILLDEPLTSFDVIVALEMKRMLKELKKDHILIFSTHILQLASDLCDELVVLHKGELSAVPSELLHSAEFEQSVINLLKDDEHAENV</sequence>
<keyword evidence="6" id="KW-1185">Reference proteome</keyword>
<dbReference type="Pfam" id="PF00005">
    <property type="entry name" value="ABC_tran"/>
    <property type="match status" value="1"/>
</dbReference>
<dbReference type="SUPFAM" id="SSF52540">
    <property type="entry name" value="P-loop containing nucleoside triphosphate hydrolases"/>
    <property type="match status" value="1"/>
</dbReference>
<dbReference type="InterPro" id="IPR027417">
    <property type="entry name" value="P-loop_NTPase"/>
</dbReference>
<proteinExistence type="predicted"/>
<comment type="caution">
    <text evidence="5">The sequence shown here is derived from an EMBL/GenBank/DDBJ whole genome shotgun (WGS) entry which is preliminary data.</text>
</comment>
<dbReference type="PROSITE" id="PS50893">
    <property type="entry name" value="ABC_TRANSPORTER_2"/>
    <property type="match status" value="1"/>
</dbReference>
<keyword evidence="1" id="KW-0813">Transport</keyword>
<evidence type="ECO:0000313" key="6">
    <source>
        <dbReference type="Proteomes" id="UP000245202"/>
    </source>
</evidence>
<protein>
    <submittedName>
        <fullName evidence="5">ABC transporter ATP-binding protein</fullName>
    </submittedName>
</protein>
<reference evidence="5 6" key="1">
    <citation type="submission" date="2017-08" db="EMBL/GenBank/DDBJ databases">
        <title>Substantial Increase in Enzyme Production by Combined Drug-Resistance Mutations in Paenibacillus agaridevorans.</title>
        <authorList>
            <person name="Tanaka Y."/>
            <person name="Funane K."/>
            <person name="Hosaka T."/>
            <person name="Shiwa Y."/>
            <person name="Fujita N."/>
            <person name="Miyazaki T."/>
            <person name="Yoshikawa H."/>
            <person name="Murakami K."/>
            <person name="Kasahara K."/>
            <person name="Inaoka T."/>
            <person name="Hiraga Y."/>
            <person name="Ochi K."/>
        </authorList>
    </citation>
    <scope>NUCLEOTIDE SEQUENCE [LARGE SCALE GENOMIC DNA]</scope>
    <source>
        <strain evidence="5 6">T-3040</strain>
    </source>
</reference>
<keyword evidence="3 5" id="KW-0067">ATP-binding</keyword>
<dbReference type="RefSeq" id="WP_087569673.1">
    <property type="nucleotide sequence ID" value="NZ_BDQX01000356.1"/>
</dbReference>
<evidence type="ECO:0000256" key="1">
    <source>
        <dbReference type="ARBA" id="ARBA00022448"/>
    </source>
</evidence>
<feature type="domain" description="ABC transporter" evidence="4">
    <location>
        <begin position="3"/>
        <end position="228"/>
    </location>
</feature>
<dbReference type="InterPro" id="IPR017871">
    <property type="entry name" value="ABC_transporter-like_CS"/>
</dbReference>
<dbReference type="GO" id="GO:0016887">
    <property type="term" value="F:ATP hydrolysis activity"/>
    <property type="evidence" value="ECO:0007669"/>
    <property type="project" value="InterPro"/>
</dbReference>